<keyword evidence="3" id="KW-1185">Reference proteome</keyword>
<feature type="compositionally biased region" description="Basic and acidic residues" evidence="1">
    <location>
        <begin position="1"/>
        <end position="12"/>
    </location>
</feature>
<comment type="caution">
    <text evidence="2">The sequence shown here is derived from an EMBL/GenBank/DDBJ whole genome shotgun (WGS) entry which is preliminary data.</text>
</comment>
<organism evidence="2 3">
    <name type="scientific">Effrenium voratum</name>
    <dbReference type="NCBI Taxonomy" id="2562239"/>
    <lineage>
        <taxon>Eukaryota</taxon>
        <taxon>Sar</taxon>
        <taxon>Alveolata</taxon>
        <taxon>Dinophyceae</taxon>
        <taxon>Suessiales</taxon>
        <taxon>Symbiodiniaceae</taxon>
        <taxon>Effrenium</taxon>
    </lineage>
</organism>
<name>A0AA36JNC7_9DINO</name>
<feature type="compositionally biased region" description="Basic residues" evidence="1">
    <location>
        <begin position="51"/>
        <end position="65"/>
    </location>
</feature>
<accession>A0AA36JNC7</accession>
<dbReference type="AlphaFoldDB" id="A0AA36JNC7"/>
<reference evidence="2" key="1">
    <citation type="submission" date="2023-08" db="EMBL/GenBank/DDBJ databases">
        <authorList>
            <person name="Chen Y."/>
            <person name="Shah S."/>
            <person name="Dougan E. K."/>
            <person name="Thang M."/>
            <person name="Chan C."/>
        </authorList>
    </citation>
    <scope>NUCLEOTIDE SEQUENCE</scope>
</reference>
<gene>
    <name evidence="2" type="ORF">EVOR1521_LOCUS30488</name>
</gene>
<protein>
    <submittedName>
        <fullName evidence="2">Uncharacterized protein</fullName>
    </submittedName>
</protein>
<feature type="compositionally biased region" description="Polar residues" evidence="1">
    <location>
        <begin position="21"/>
        <end position="30"/>
    </location>
</feature>
<evidence type="ECO:0000256" key="1">
    <source>
        <dbReference type="SAM" id="MobiDB-lite"/>
    </source>
</evidence>
<sequence length="106" mass="12144">MNRVEMQEELKAQGEPVEPGTVNQLKSQLVTARKSVETPMGAAEVQEPCRTRWRRPWTRRRSRTRWRPDKVKTPVDAAQEQDKVETSVDASETQKQDKVDARGRGG</sequence>
<feature type="compositionally biased region" description="Basic and acidic residues" evidence="1">
    <location>
        <begin position="80"/>
        <end position="106"/>
    </location>
</feature>
<evidence type="ECO:0000313" key="2">
    <source>
        <dbReference type="EMBL" id="CAJ1409375.1"/>
    </source>
</evidence>
<dbReference type="EMBL" id="CAUJNA010003766">
    <property type="protein sequence ID" value="CAJ1409375.1"/>
    <property type="molecule type" value="Genomic_DNA"/>
</dbReference>
<feature type="region of interest" description="Disordered" evidence="1">
    <location>
        <begin position="1"/>
        <end position="106"/>
    </location>
</feature>
<dbReference type="Proteomes" id="UP001178507">
    <property type="component" value="Unassembled WGS sequence"/>
</dbReference>
<evidence type="ECO:0000313" key="3">
    <source>
        <dbReference type="Proteomes" id="UP001178507"/>
    </source>
</evidence>
<proteinExistence type="predicted"/>